<accession>A0A085N2V7</accession>
<protein>
    <submittedName>
        <fullName evidence="2">Uncharacterized protein</fullName>
    </submittedName>
</protein>
<reference evidence="2" key="1">
    <citation type="journal article" date="2014" name="Nat. Genet.">
        <title>Genome and transcriptome of the porcine whipworm Trichuris suis.</title>
        <authorList>
            <person name="Jex A.R."/>
            <person name="Nejsum P."/>
            <person name="Schwarz E.M."/>
            <person name="Hu L."/>
            <person name="Young N.D."/>
            <person name="Hall R.S."/>
            <person name="Korhonen P.K."/>
            <person name="Liao S."/>
            <person name="Thamsborg S."/>
            <person name="Xia J."/>
            <person name="Xu P."/>
            <person name="Wang S."/>
            <person name="Scheerlinck J.P."/>
            <person name="Hofmann A."/>
            <person name="Sternberg P.W."/>
            <person name="Wang J."/>
            <person name="Gasser R.B."/>
        </authorList>
    </citation>
    <scope>NUCLEOTIDE SEQUENCE [LARGE SCALE GENOMIC DNA]</scope>
    <source>
        <strain evidence="2">DCEP-RM93F</strain>
    </source>
</reference>
<dbReference type="AlphaFoldDB" id="A0A085N2V7"/>
<dbReference type="Gene3D" id="1.10.287.1490">
    <property type="match status" value="1"/>
</dbReference>
<organism evidence="2">
    <name type="scientific">Trichuris suis</name>
    <name type="common">pig whipworm</name>
    <dbReference type="NCBI Taxonomy" id="68888"/>
    <lineage>
        <taxon>Eukaryota</taxon>
        <taxon>Metazoa</taxon>
        <taxon>Ecdysozoa</taxon>
        <taxon>Nematoda</taxon>
        <taxon>Enoplea</taxon>
        <taxon>Dorylaimia</taxon>
        <taxon>Trichinellida</taxon>
        <taxon>Trichuridae</taxon>
        <taxon>Trichuris</taxon>
    </lineage>
</organism>
<dbReference type="EMBL" id="KL367565">
    <property type="protein sequence ID" value="KFD63803.1"/>
    <property type="molecule type" value="Genomic_DNA"/>
</dbReference>
<proteinExistence type="predicted"/>
<feature type="coiled-coil region" evidence="1">
    <location>
        <begin position="12"/>
        <end position="78"/>
    </location>
</feature>
<dbReference type="Proteomes" id="UP000030758">
    <property type="component" value="Unassembled WGS sequence"/>
</dbReference>
<sequence>MKFHSFLDGSLMESYLEKLKDMQQDLRSQVNDSEAELASLDQQLQLLNERRIALMHDIEKKKEALRNLESSISTAEVSFQKLVESSDSLIAYMKKETSEVRKFIRETRDHLKEDGNSGA</sequence>
<evidence type="ECO:0000256" key="1">
    <source>
        <dbReference type="SAM" id="Coils"/>
    </source>
</evidence>
<keyword evidence="1" id="KW-0175">Coiled coil</keyword>
<evidence type="ECO:0000313" key="2">
    <source>
        <dbReference type="EMBL" id="KFD63803.1"/>
    </source>
</evidence>
<gene>
    <name evidence="2" type="ORF">M514_06534</name>
</gene>
<name>A0A085N2V7_9BILA</name>